<dbReference type="InterPro" id="IPR050272">
    <property type="entry name" value="Isochorismatase-like_hydrls"/>
</dbReference>
<evidence type="ECO:0000313" key="4">
    <source>
        <dbReference type="Proteomes" id="UP000568380"/>
    </source>
</evidence>
<keyword evidence="4" id="KW-1185">Reference proteome</keyword>
<dbReference type="Gene3D" id="3.40.50.850">
    <property type="entry name" value="Isochorismatase-like"/>
    <property type="match status" value="1"/>
</dbReference>
<dbReference type="InterPro" id="IPR000868">
    <property type="entry name" value="Isochorismatase-like_dom"/>
</dbReference>
<dbReference type="CDD" id="cd01014">
    <property type="entry name" value="nicotinamidase_related"/>
    <property type="match status" value="1"/>
</dbReference>
<name>A0A7W8A7G7_9ACTN</name>
<sequence length="202" mass="21065">MSTTASPTLRQVSGLPTDPARLTDATLIMIDYQNTYTTGVMALTAADQALTAGARLLERARTAGTKIIHIVNDGGPGTPYDIRAEIGAIDPRVAPRDGEPVVVKTFPNAFHETDLQQVLTGLNAGPDLILAGFMTHMCVTFTAQGAFNLGYRPTVVADACATRPLPGADNTVVPATTLHTAALTTIGDLFGVVVPNADALPI</sequence>
<dbReference type="PANTHER" id="PTHR43540">
    <property type="entry name" value="PEROXYUREIDOACRYLATE/UREIDOACRYLATE AMIDOHYDROLASE-RELATED"/>
    <property type="match status" value="1"/>
</dbReference>
<dbReference type="SUPFAM" id="SSF52499">
    <property type="entry name" value="Isochorismatase-like hydrolases"/>
    <property type="match status" value="1"/>
</dbReference>
<dbReference type="AlphaFoldDB" id="A0A7W8A7G7"/>
<evidence type="ECO:0000256" key="1">
    <source>
        <dbReference type="ARBA" id="ARBA00022801"/>
    </source>
</evidence>
<organism evidence="3 4">
    <name type="scientific">Nonomuraea endophytica</name>
    <dbReference type="NCBI Taxonomy" id="714136"/>
    <lineage>
        <taxon>Bacteria</taxon>
        <taxon>Bacillati</taxon>
        <taxon>Actinomycetota</taxon>
        <taxon>Actinomycetes</taxon>
        <taxon>Streptosporangiales</taxon>
        <taxon>Streptosporangiaceae</taxon>
        <taxon>Nonomuraea</taxon>
    </lineage>
</organism>
<evidence type="ECO:0000313" key="3">
    <source>
        <dbReference type="EMBL" id="MBB5080135.1"/>
    </source>
</evidence>
<proteinExistence type="predicted"/>
<dbReference type="GO" id="GO:0016787">
    <property type="term" value="F:hydrolase activity"/>
    <property type="evidence" value="ECO:0007669"/>
    <property type="project" value="UniProtKB-KW"/>
</dbReference>
<keyword evidence="1" id="KW-0378">Hydrolase</keyword>
<dbReference type="PANTHER" id="PTHR43540:SF15">
    <property type="entry name" value="BLR5631 PROTEIN"/>
    <property type="match status" value="1"/>
</dbReference>
<protein>
    <submittedName>
        <fullName evidence="3">Nicotinamidase-related amidase</fullName>
    </submittedName>
</protein>
<comment type="caution">
    <text evidence="3">The sequence shown here is derived from an EMBL/GenBank/DDBJ whole genome shotgun (WGS) entry which is preliminary data.</text>
</comment>
<reference evidence="3 4" key="1">
    <citation type="submission" date="2020-08" db="EMBL/GenBank/DDBJ databases">
        <title>Genomic Encyclopedia of Type Strains, Phase IV (KMG-IV): sequencing the most valuable type-strain genomes for metagenomic binning, comparative biology and taxonomic classification.</title>
        <authorList>
            <person name="Goeker M."/>
        </authorList>
    </citation>
    <scope>NUCLEOTIDE SEQUENCE [LARGE SCALE GENOMIC DNA]</scope>
    <source>
        <strain evidence="3 4">DSM 45385</strain>
    </source>
</reference>
<dbReference type="Proteomes" id="UP000568380">
    <property type="component" value="Unassembled WGS sequence"/>
</dbReference>
<gene>
    <name evidence="3" type="ORF">HNR40_005621</name>
</gene>
<dbReference type="EMBL" id="JACHIN010000007">
    <property type="protein sequence ID" value="MBB5080135.1"/>
    <property type="molecule type" value="Genomic_DNA"/>
</dbReference>
<dbReference type="InterPro" id="IPR036380">
    <property type="entry name" value="Isochorismatase-like_sf"/>
</dbReference>
<dbReference type="RefSeq" id="WP_184966280.1">
    <property type="nucleotide sequence ID" value="NZ_JACHIN010000007.1"/>
</dbReference>
<feature type="domain" description="Isochorismatase-like" evidence="2">
    <location>
        <begin position="26"/>
        <end position="193"/>
    </location>
</feature>
<accession>A0A7W8A7G7</accession>
<evidence type="ECO:0000259" key="2">
    <source>
        <dbReference type="Pfam" id="PF00857"/>
    </source>
</evidence>
<dbReference type="Pfam" id="PF00857">
    <property type="entry name" value="Isochorismatase"/>
    <property type="match status" value="1"/>
</dbReference>